<evidence type="ECO:0000256" key="7">
    <source>
        <dbReference type="ARBA" id="ARBA00023224"/>
    </source>
</evidence>
<feature type="transmembrane region" description="Helical" evidence="9">
    <location>
        <begin position="82"/>
        <end position="99"/>
    </location>
</feature>
<evidence type="ECO:0000313" key="12">
    <source>
        <dbReference type="Proteomes" id="UP000192578"/>
    </source>
</evidence>
<dbReference type="Gene3D" id="1.20.1070.10">
    <property type="entry name" value="Rhodopsin 7-helix transmembrane proteins"/>
    <property type="match status" value="1"/>
</dbReference>
<feature type="transmembrane region" description="Helical" evidence="9">
    <location>
        <begin position="274"/>
        <end position="298"/>
    </location>
</feature>
<dbReference type="AlphaFoldDB" id="A0A9X6NBJ1"/>
<dbReference type="InterPro" id="IPR017452">
    <property type="entry name" value="GPCR_Rhodpsn_7TM"/>
</dbReference>
<name>A0A9X6NBJ1_HYPEX</name>
<keyword evidence="3 9" id="KW-1133">Transmembrane helix</keyword>
<keyword evidence="5 9" id="KW-0472">Membrane</keyword>
<keyword evidence="6" id="KW-0675">Receptor</keyword>
<evidence type="ECO:0000256" key="5">
    <source>
        <dbReference type="ARBA" id="ARBA00023136"/>
    </source>
</evidence>
<evidence type="ECO:0000256" key="2">
    <source>
        <dbReference type="ARBA" id="ARBA00022692"/>
    </source>
</evidence>
<feature type="region of interest" description="Disordered" evidence="8">
    <location>
        <begin position="1"/>
        <end position="26"/>
    </location>
</feature>
<dbReference type="GO" id="GO:0005886">
    <property type="term" value="C:plasma membrane"/>
    <property type="evidence" value="ECO:0007669"/>
    <property type="project" value="TreeGrafter"/>
</dbReference>
<feature type="transmembrane region" description="Helical" evidence="9">
    <location>
        <begin position="215"/>
        <end position="237"/>
    </location>
</feature>
<protein>
    <recommendedName>
        <fullName evidence="10">G-protein coupled receptors family 1 profile domain-containing protein</fullName>
    </recommendedName>
</protein>
<feature type="compositionally biased region" description="Polar residues" evidence="8">
    <location>
        <begin position="1"/>
        <end position="14"/>
    </location>
</feature>
<evidence type="ECO:0000256" key="1">
    <source>
        <dbReference type="ARBA" id="ARBA00004141"/>
    </source>
</evidence>
<keyword evidence="4" id="KW-0297">G-protein coupled receptor</keyword>
<evidence type="ECO:0000313" key="11">
    <source>
        <dbReference type="EMBL" id="OWA50233.1"/>
    </source>
</evidence>
<feature type="transmembrane region" description="Helical" evidence="9">
    <location>
        <begin position="45"/>
        <end position="70"/>
    </location>
</feature>
<keyword evidence="12" id="KW-1185">Reference proteome</keyword>
<sequence length="420" mass="46848">MENSSIYADFNRTNSSASEEEEESLRCPWPAEDNKFVTSLEHFPALWISIFVRPTVILLGTVGNAIVFSVQLRDKRKSTTNVYLAVMSVSGFFILWSAFPDYVLLVLSRSGAAAKVWESYPSCERFHGPLMWLQYSAVWIADCTLVVFSVERLLCTMNPIRYLNFFTMKRALHLEMSVVVMSALWNLHYIVFYHYKPHLTPLHISWGAIMVKTDAFRCVCTWLVLMVTNVTLVRALAKHSRARKEMLATSSAAAAAAAATAHQKPRSRNRTSSILLLCSAVIYSITQFPFIVYALLVMAAEPPHCWINISARDAALCLVFGGNLSVLGYSIDCVVFYCSSAGFRRQLEIRCTIIMLMLVTIMPRVNASMNSSSDVQATLTVPASSKSPIVLSFPHLLETTTQTPRSIAHCLGCPFGPNTP</sequence>
<comment type="caution">
    <text evidence="11">The sequence shown here is derived from an EMBL/GenBank/DDBJ whole genome shotgun (WGS) entry which is preliminary data.</text>
</comment>
<evidence type="ECO:0000256" key="3">
    <source>
        <dbReference type="ARBA" id="ARBA00022989"/>
    </source>
</evidence>
<feature type="domain" description="G-protein coupled receptors family 1 profile" evidence="10">
    <location>
        <begin position="63"/>
        <end position="336"/>
    </location>
</feature>
<comment type="subcellular location">
    <subcellularLocation>
        <location evidence="1">Membrane</location>
        <topology evidence="1">Multi-pass membrane protein</topology>
    </subcellularLocation>
</comment>
<dbReference type="OrthoDB" id="10011262at2759"/>
<keyword evidence="7" id="KW-0807">Transducer</keyword>
<evidence type="ECO:0000256" key="6">
    <source>
        <dbReference type="ARBA" id="ARBA00023170"/>
    </source>
</evidence>
<evidence type="ECO:0000256" key="9">
    <source>
        <dbReference type="SAM" id="Phobius"/>
    </source>
</evidence>
<evidence type="ECO:0000259" key="10">
    <source>
        <dbReference type="PROSITE" id="PS50262"/>
    </source>
</evidence>
<dbReference type="PANTHER" id="PTHR24243">
    <property type="entry name" value="G-PROTEIN COUPLED RECEPTOR"/>
    <property type="match status" value="1"/>
</dbReference>
<dbReference type="PROSITE" id="PS50262">
    <property type="entry name" value="G_PROTEIN_RECEP_F1_2"/>
    <property type="match status" value="1"/>
</dbReference>
<dbReference type="EMBL" id="MTYJ01000186">
    <property type="protein sequence ID" value="OWA50233.1"/>
    <property type="molecule type" value="Genomic_DNA"/>
</dbReference>
<evidence type="ECO:0000256" key="8">
    <source>
        <dbReference type="SAM" id="MobiDB-lite"/>
    </source>
</evidence>
<gene>
    <name evidence="11" type="ORF">BV898_14756</name>
</gene>
<feature type="transmembrane region" description="Helical" evidence="9">
    <location>
        <begin position="171"/>
        <end position="195"/>
    </location>
</feature>
<evidence type="ECO:0000256" key="4">
    <source>
        <dbReference type="ARBA" id="ARBA00023040"/>
    </source>
</evidence>
<dbReference type="SUPFAM" id="SSF81321">
    <property type="entry name" value="Family A G protein-coupled receptor-like"/>
    <property type="match status" value="1"/>
</dbReference>
<feature type="transmembrane region" description="Helical" evidence="9">
    <location>
        <begin position="132"/>
        <end position="150"/>
    </location>
</feature>
<dbReference type="Proteomes" id="UP000192578">
    <property type="component" value="Unassembled WGS sequence"/>
</dbReference>
<reference evidence="12" key="1">
    <citation type="submission" date="2017-01" db="EMBL/GenBank/DDBJ databases">
        <title>Comparative genomics of anhydrobiosis in the tardigrade Hypsibius dujardini.</title>
        <authorList>
            <person name="Yoshida Y."/>
            <person name="Koutsovoulos G."/>
            <person name="Laetsch D."/>
            <person name="Stevens L."/>
            <person name="Kumar S."/>
            <person name="Horikawa D."/>
            <person name="Ishino K."/>
            <person name="Komine S."/>
            <person name="Tomita M."/>
            <person name="Blaxter M."/>
            <person name="Arakawa K."/>
        </authorList>
    </citation>
    <scope>NUCLEOTIDE SEQUENCE [LARGE SCALE GENOMIC DNA]</scope>
    <source>
        <strain evidence="12">Z151</strain>
    </source>
</reference>
<dbReference type="PANTHER" id="PTHR24243:SF208">
    <property type="entry name" value="PYROKININ-1 RECEPTOR"/>
    <property type="match status" value="1"/>
</dbReference>
<organism evidence="11 12">
    <name type="scientific">Hypsibius exemplaris</name>
    <name type="common">Freshwater tardigrade</name>
    <dbReference type="NCBI Taxonomy" id="2072580"/>
    <lineage>
        <taxon>Eukaryota</taxon>
        <taxon>Metazoa</taxon>
        <taxon>Ecdysozoa</taxon>
        <taxon>Tardigrada</taxon>
        <taxon>Eutardigrada</taxon>
        <taxon>Parachela</taxon>
        <taxon>Hypsibioidea</taxon>
        <taxon>Hypsibiidae</taxon>
        <taxon>Hypsibius</taxon>
    </lineage>
</organism>
<keyword evidence="2 9" id="KW-0812">Transmembrane</keyword>
<feature type="transmembrane region" description="Helical" evidence="9">
    <location>
        <begin position="318"/>
        <end position="338"/>
    </location>
</feature>
<accession>A0A9X6NBJ1</accession>
<proteinExistence type="predicted"/>
<dbReference type="GO" id="GO:0004930">
    <property type="term" value="F:G protein-coupled receptor activity"/>
    <property type="evidence" value="ECO:0007669"/>
    <property type="project" value="UniProtKB-KW"/>
</dbReference>